<sequence>MKWLSVGGSVVDGIQFFYHRLLLFLHHLHLLCGVSKIGLSLVDGNGD</sequence>
<dbReference type="AlphaFoldDB" id="A0AAQ3UEY9"/>
<evidence type="ECO:0000313" key="2">
    <source>
        <dbReference type="Proteomes" id="UP001341281"/>
    </source>
</evidence>
<gene>
    <name evidence="1" type="ORF">U9M48_035011</name>
</gene>
<proteinExistence type="predicted"/>
<evidence type="ECO:0000313" key="1">
    <source>
        <dbReference type="EMBL" id="WVZ88494.1"/>
    </source>
</evidence>
<dbReference type="EMBL" id="CP144752">
    <property type="protein sequence ID" value="WVZ88494.1"/>
    <property type="molecule type" value="Genomic_DNA"/>
</dbReference>
<accession>A0AAQ3UEY9</accession>
<keyword evidence="2" id="KW-1185">Reference proteome</keyword>
<dbReference type="Proteomes" id="UP001341281">
    <property type="component" value="Chromosome 08"/>
</dbReference>
<name>A0AAQ3UEY9_PASNO</name>
<protein>
    <submittedName>
        <fullName evidence="1">Uncharacterized protein</fullName>
    </submittedName>
</protein>
<organism evidence="1 2">
    <name type="scientific">Paspalum notatum var. saurae</name>
    <dbReference type="NCBI Taxonomy" id="547442"/>
    <lineage>
        <taxon>Eukaryota</taxon>
        <taxon>Viridiplantae</taxon>
        <taxon>Streptophyta</taxon>
        <taxon>Embryophyta</taxon>
        <taxon>Tracheophyta</taxon>
        <taxon>Spermatophyta</taxon>
        <taxon>Magnoliopsida</taxon>
        <taxon>Liliopsida</taxon>
        <taxon>Poales</taxon>
        <taxon>Poaceae</taxon>
        <taxon>PACMAD clade</taxon>
        <taxon>Panicoideae</taxon>
        <taxon>Andropogonodae</taxon>
        <taxon>Paspaleae</taxon>
        <taxon>Paspalinae</taxon>
        <taxon>Paspalum</taxon>
    </lineage>
</organism>
<reference evidence="1 2" key="1">
    <citation type="submission" date="2024-02" db="EMBL/GenBank/DDBJ databases">
        <title>High-quality chromosome-scale genome assembly of Pensacola bahiagrass (Paspalum notatum Flugge var. saurae).</title>
        <authorList>
            <person name="Vega J.M."/>
            <person name="Podio M."/>
            <person name="Orjuela J."/>
            <person name="Siena L.A."/>
            <person name="Pessino S.C."/>
            <person name="Combes M.C."/>
            <person name="Mariac C."/>
            <person name="Albertini E."/>
            <person name="Pupilli F."/>
            <person name="Ortiz J.P.A."/>
            <person name="Leblanc O."/>
        </authorList>
    </citation>
    <scope>NUCLEOTIDE SEQUENCE [LARGE SCALE GENOMIC DNA]</scope>
    <source>
        <strain evidence="1">R1</strain>
        <tissue evidence="1">Leaf</tissue>
    </source>
</reference>